<feature type="transmembrane region" description="Helical" evidence="7">
    <location>
        <begin position="277"/>
        <end position="299"/>
    </location>
</feature>
<evidence type="ECO:0000256" key="6">
    <source>
        <dbReference type="ARBA" id="ARBA00038076"/>
    </source>
</evidence>
<dbReference type="Proteomes" id="UP000245720">
    <property type="component" value="Unassembled WGS sequence"/>
</dbReference>
<dbReference type="OrthoDB" id="9915957at2"/>
<evidence type="ECO:0000256" key="7">
    <source>
        <dbReference type="SAM" id="Phobius"/>
    </source>
</evidence>
<keyword evidence="5 7" id="KW-0472">Membrane</keyword>
<evidence type="ECO:0000256" key="5">
    <source>
        <dbReference type="ARBA" id="ARBA00023136"/>
    </source>
</evidence>
<proteinExistence type="inferred from homology"/>
<feature type="transmembrane region" description="Helical" evidence="7">
    <location>
        <begin position="18"/>
        <end position="37"/>
    </location>
</feature>
<comment type="subcellular location">
    <subcellularLocation>
        <location evidence="1">Cell membrane</location>
        <topology evidence="1">Multi-pass membrane protein</topology>
    </subcellularLocation>
</comment>
<evidence type="ECO:0000256" key="1">
    <source>
        <dbReference type="ARBA" id="ARBA00004651"/>
    </source>
</evidence>
<organism evidence="9 10">
    <name type="scientific">Ruminococcus flavefaciens</name>
    <dbReference type="NCBI Taxonomy" id="1265"/>
    <lineage>
        <taxon>Bacteria</taxon>
        <taxon>Bacillati</taxon>
        <taxon>Bacillota</taxon>
        <taxon>Clostridia</taxon>
        <taxon>Eubacteriales</taxon>
        <taxon>Oscillospiraceae</taxon>
        <taxon>Ruminococcus</taxon>
    </lineage>
</organism>
<feature type="transmembrane region" description="Helical" evidence="7">
    <location>
        <begin position="320"/>
        <end position="348"/>
    </location>
</feature>
<evidence type="ECO:0000313" key="9">
    <source>
        <dbReference type="EMBL" id="PWJ09644.1"/>
    </source>
</evidence>
<evidence type="ECO:0000256" key="3">
    <source>
        <dbReference type="ARBA" id="ARBA00022692"/>
    </source>
</evidence>
<dbReference type="AlphaFoldDB" id="A0A315XSI0"/>
<keyword evidence="3 7" id="KW-0812">Transmembrane</keyword>
<feature type="transmembrane region" description="Helical" evidence="7">
    <location>
        <begin position="368"/>
        <end position="388"/>
    </location>
</feature>
<dbReference type="PANTHER" id="PTHR30572:SF4">
    <property type="entry name" value="ABC TRANSPORTER PERMEASE YTRF"/>
    <property type="match status" value="1"/>
</dbReference>
<name>A0A315XSI0_RUMFL</name>
<protein>
    <recommendedName>
        <fullName evidence="8">ABC3 transporter permease C-terminal domain-containing protein</fullName>
    </recommendedName>
</protein>
<dbReference type="RefSeq" id="WP_109728184.1">
    <property type="nucleotide sequence ID" value="NZ_QGDI01000023.1"/>
</dbReference>
<evidence type="ECO:0000256" key="2">
    <source>
        <dbReference type="ARBA" id="ARBA00022475"/>
    </source>
</evidence>
<dbReference type="InterPro" id="IPR050250">
    <property type="entry name" value="Macrolide_Exporter_MacB"/>
</dbReference>
<dbReference type="PANTHER" id="PTHR30572">
    <property type="entry name" value="MEMBRANE COMPONENT OF TRANSPORTER-RELATED"/>
    <property type="match status" value="1"/>
</dbReference>
<comment type="similarity">
    <text evidence="6">Belongs to the ABC-4 integral membrane protein family.</text>
</comment>
<dbReference type="EMBL" id="QGDI01000023">
    <property type="protein sequence ID" value="PWJ09644.1"/>
    <property type="molecule type" value="Genomic_DNA"/>
</dbReference>
<reference evidence="9 10" key="1">
    <citation type="submission" date="2018-05" db="EMBL/GenBank/DDBJ databases">
        <title>The Hungate 1000. A catalogue of reference genomes from the rumen microbiome.</title>
        <authorList>
            <person name="Kelly W."/>
        </authorList>
    </citation>
    <scope>NUCLEOTIDE SEQUENCE [LARGE SCALE GENOMIC DNA]</scope>
    <source>
        <strain evidence="9 10">SAb67</strain>
    </source>
</reference>
<dbReference type="GO" id="GO:0005886">
    <property type="term" value="C:plasma membrane"/>
    <property type="evidence" value="ECO:0007669"/>
    <property type="project" value="UniProtKB-SubCell"/>
</dbReference>
<accession>A0A315XSI0</accession>
<evidence type="ECO:0000313" key="10">
    <source>
        <dbReference type="Proteomes" id="UP000245720"/>
    </source>
</evidence>
<dbReference type="Pfam" id="PF02687">
    <property type="entry name" value="FtsX"/>
    <property type="match status" value="1"/>
</dbReference>
<keyword evidence="4 7" id="KW-1133">Transmembrane helix</keyword>
<dbReference type="InterPro" id="IPR003838">
    <property type="entry name" value="ABC3_permease_C"/>
</dbReference>
<feature type="domain" description="ABC3 transporter permease C-terminal" evidence="8">
    <location>
        <begin position="278"/>
        <end position="391"/>
    </location>
</feature>
<evidence type="ECO:0000259" key="8">
    <source>
        <dbReference type="Pfam" id="PF02687"/>
    </source>
</evidence>
<dbReference type="GO" id="GO:0022857">
    <property type="term" value="F:transmembrane transporter activity"/>
    <property type="evidence" value="ECO:0007669"/>
    <property type="project" value="TreeGrafter"/>
</dbReference>
<gene>
    <name evidence="9" type="ORF">IE37_03463</name>
</gene>
<evidence type="ECO:0000256" key="4">
    <source>
        <dbReference type="ARBA" id="ARBA00022989"/>
    </source>
</evidence>
<keyword evidence="2" id="KW-1003">Cell membrane</keyword>
<comment type="caution">
    <text evidence="9">The sequence shown here is derived from an EMBL/GenBank/DDBJ whole genome shotgun (WGS) entry which is preliminary data.</text>
</comment>
<sequence>MIIRFAVDSIINHMRQSLITILLLIISLILIIFSTMIQAGHDYAYRSVDELLCKGADNTAVLRMDDNNPDFMNELSKQQEISAIGCSTTFGIDPFPELYEIQKNYKENTQGYLEVIEINKTASTLCDIKLAEGTTPESQDYSLRNGKMVEYMYLGSYFSDIPIGTEYETKYTTFIVAGILDSSQRWINDTLLYGFDLNAMDYTIDCKSCILSFYDGAPSSSDMWICASENYSIDQVIDVVYELADKYNTEVRYTTLRTSYERSAQDWIILNSILSKLIVIVCFSCVLMLLCYQIYRLLIMKREMGIMLSVGFSISEISKSLILSNIILSLVSFLITIPLSLFVVKWWFQANDMMEVVNKLLLKHSYPISLAVIICIIIISSILLIRFLNKLTPIEMIGGQND</sequence>